<dbReference type="GO" id="GO:0008725">
    <property type="term" value="F:DNA-3-methyladenine glycosylase activity"/>
    <property type="evidence" value="ECO:0007669"/>
    <property type="project" value="TreeGrafter"/>
</dbReference>
<dbReference type="GO" id="GO:0032993">
    <property type="term" value="C:protein-DNA complex"/>
    <property type="evidence" value="ECO:0007669"/>
    <property type="project" value="TreeGrafter"/>
</dbReference>
<evidence type="ECO:0000259" key="5">
    <source>
        <dbReference type="SMART" id="SM00478"/>
    </source>
</evidence>
<dbReference type="GO" id="GO:0005737">
    <property type="term" value="C:cytoplasm"/>
    <property type="evidence" value="ECO:0007669"/>
    <property type="project" value="TreeGrafter"/>
</dbReference>
<keyword evidence="3" id="KW-0227">DNA damage</keyword>
<gene>
    <name evidence="6" type="ORF">GIY30_24155</name>
</gene>
<sequence length="284" mass="30986">MTTKTVRHDVLGPWSLATSQDFWEGFAPAALRGQRLGTLTTVFRVDADWSVAELTLIQQDTVADVTVTGEGDLEAAVAQAMQFLALDVDAREWPEIGHRDEVIAEAQHELPGLRPCGFHSAYEAAAWSVLSQRVRITQAAHLRQRLIADHGDGGAFPSPETVLRLDLDLPGRKAEYLHAIAAAALDGVLDTAELRAMTPDEAMTRVQSITGVGPFAAELIVLRGANSPDAIPTHERRLEAAVAERYGTERSLTEVAEAWRPFRTWASVYLRALGERRSSGTEQG</sequence>
<dbReference type="PANTHER" id="PTHR43003">
    <property type="entry name" value="DNA-3-METHYLADENINE GLYCOSYLASE"/>
    <property type="match status" value="1"/>
</dbReference>
<dbReference type="InterPro" id="IPR003265">
    <property type="entry name" value="HhH-GPD_domain"/>
</dbReference>
<dbReference type="GO" id="GO:0043916">
    <property type="term" value="F:DNA-7-methylguanine glycosylase activity"/>
    <property type="evidence" value="ECO:0007669"/>
    <property type="project" value="TreeGrafter"/>
</dbReference>
<dbReference type="InterPro" id="IPR011257">
    <property type="entry name" value="DNA_glycosylase"/>
</dbReference>
<name>A0A6L7GZG8_9ACTN</name>
<dbReference type="GO" id="GO:0006307">
    <property type="term" value="P:DNA alkylation repair"/>
    <property type="evidence" value="ECO:0007669"/>
    <property type="project" value="TreeGrafter"/>
</dbReference>
<dbReference type="EMBL" id="WMBR01000014">
    <property type="protein sequence ID" value="MXP24418.1"/>
    <property type="molecule type" value="Genomic_DNA"/>
</dbReference>
<dbReference type="Proteomes" id="UP000475545">
    <property type="component" value="Unassembled WGS sequence"/>
</dbReference>
<dbReference type="PANTHER" id="PTHR43003:SF13">
    <property type="entry name" value="DNA-3-METHYLADENINE GLYCOSYLASE 2"/>
    <property type="match status" value="1"/>
</dbReference>
<evidence type="ECO:0000256" key="1">
    <source>
        <dbReference type="ARBA" id="ARBA00000086"/>
    </source>
</evidence>
<dbReference type="InterPro" id="IPR051912">
    <property type="entry name" value="Alkylbase_DNA_Glycosylase/TA"/>
</dbReference>
<comment type="catalytic activity">
    <reaction evidence="1">
        <text>Hydrolysis of alkylated DNA, releasing 3-methyladenine, 3-methylguanine, 7-methylguanine and 7-methyladenine.</text>
        <dbReference type="EC" id="3.2.2.21"/>
    </reaction>
</comment>
<dbReference type="Gene3D" id="1.10.340.30">
    <property type="entry name" value="Hypothetical protein, domain 2"/>
    <property type="match status" value="1"/>
</dbReference>
<reference evidence="6 7" key="1">
    <citation type="submission" date="2019-11" db="EMBL/GenBank/DDBJ databases">
        <title>Gordonia sp. nov., a novel actinobacterium isolated from mangrove soil in Hainan.</title>
        <authorList>
            <person name="Huang X."/>
            <person name="Xie Y."/>
            <person name="Chu X."/>
            <person name="Xiao K."/>
        </authorList>
    </citation>
    <scope>NUCLEOTIDE SEQUENCE [LARGE SCALE GENOMIC DNA]</scope>
    <source>
        <strain evidence="6 7">HNM0687</strain>
    </source>
</reference>
<proteinExistence type="predicted"/>
<organism evidence="6 7">
    <name type="scientific">Gordonia mangrovi</name>
    <dbReference type="NCBI Taxonomy" id="2665643"/>
    <lineage>
        <taxon>Bacteria</taxon>
        <taxon>Bacillati</taxon>
        <taxon>Actinomycetota</taxon>
        <taxon>Actinomycetes</taxon>
        <taxon>Mycobacteriales</taxon>
        <taxon>Gordoniaceae</taxon>
        <taxon>Gordonia</taxon>
    </lineage>
</organism>
<dbReference type="GO" id="GO:0006285">
    <property type="term" value="P:base-excision repair, AP site formation"/>
    <property type="evidence" value="ECO:0007669"/>
    <property type="project" value="TreeGrafter"/>
</dbReference>
<feature type="domain" description="HhH-GPD" evidence="5">
    <location>
        <begin position="130"/>
        <end position="278"/>
    </location>
</feature>
<keyword evidence="7" id="KW-1185">Reference proteome</keyword>
<dbReference type="EC" id="3.2.2.21" evidence="2"/>
<dbReference type="GO" id="GO:0032131">
    <property type="term" value="F:alkylated DNA binding"/>
    <property type="evidence" value="ECO:0007669"/>
    <property type="project" value="TreeGrafter"/>
</dbReference>
<evidence type="ECO:0000256" key="2">
    <source>
        <dbReference type="ARBA" id="ARBA00012000"/>
    </source>
</evidence>
<evidence type="ECO:0000256" key="3">
    <source>
        <dbReference type="ARBA" id="ARBA00022763"/>
    </source>
</evidence>
<evidence type="ECO:0000313" key="6">
    <source>
        <dbReference type="EMBL" id="MXP24418.1"/>
    </source>
</evidence>
<evidence type="ECO:0000256" key="4">
    <source>
        <dbReference type="ARBA" id="ARBA00023204"/>
    </source>
</evidence>
<dbReference type="SUPFAM" id="SSF48150">
    <property type="entry name" value="DNA-glycosylase"/>
    <property type="match status" value="1"/>
</dbReference>
<evidence type="ECO:0000313" key="7">
    <source>
        <dbReference type="Proteomes" id="UP000475545"/>
    </source>
</evidence>
<comment type="caution">
    <text evidence="6">The sequence shown here is derived from an EMBL/GenBank/DDBJ whole genome shotgun (WGS) entry which is preliminary data.</text>
</comment>
<keyword evidence="4" id="KW-0234">DNA repair</keyword>
<protein>
    <recommendedName>
        <fullName evidence="2">DNA-3-methyladenine glycosylase II</fullName>
        <ecNumber evidence="2">3.2.2.21</ecNumber>
    </recommendedName>
</protein>
<dbReference type="Gene3D" id="1.10.1670.40">
    <property type="match status" value="1"/>
</dbReference>
<dbReference type="SMART" id="SM00478">
    <property type="entry name" value="ENDO3c"/>
    <property type="match status" value="1"/>
</dbReference>
<dbReference type="AlphaFoldDB" id="A0A6L7GZG8"/>
<accession>A0A6L7GZG8</accession>
<dbReference type="RefSeq" id="WP_160904618.1">
    <property type="nucleotide sequence ID" value="NZ_CP102850.1"/>
</dbReference>